<feature type="coiled-coil region" evidence="1">
    <location>
        <begin position="389"/>
        <end position="416"/>
    </location>
</feature>
<sequence>MSRRPQGFVLDNKSMGLCNPRPPSPCGTPKPSCSALAGKPQCQPQNLPQCQQSCQETIQLKDEGSASHAQCKVSMEPLCTDHYRCLLKKFRVSSGDSDKVNFELNNIFLKRLDEIDCLEDQGGDAMHSSQLRLVTFQEWVDFLLNVNHVILGNMSALEDEAYGKILTCFQSVQGEQQQSLEENRKLRKDICAIIKLVQNAYHRNCWQTEGIHLETLTIRQLLGVGKDQCLPESESEKMAECMKSLVNEMASKHDEVQHLKSQLCAQDEVVQTARQKLLLKDQCIAQLNQQLQEISQCLNTMTEQSTSKASQQEMEDEKAPNCPPVETSSDSDPLPKKMLTSLVVQERLERAECEMVRMLNAELSELFELHSKQEFKAVEDRQRNLACIIEQLNADRLDTQNKLNNIRSQLRILQEDIDQSCTCKSETEAEDPDTKLLDAVARRLLNLNSCNRELQAKLQRQDTDCKIKITELQAQFESENTLNIRNCDILKEIADLICKLRSTDFSYNEIYNETSTENPFCVAIMEMFDEKSEQTEKEYESLAANERLVCQISALKETLNDRNELINHLQSMIGNYSDMSENNRLKEENHDLKMKNSENIRKAREIAEQLNGQVTQRVELVNKYESLSSSFEEQCQELKGANRRVQSLQTRLCQVEKLQEELRTERKMLREEVIALKEKDACSVGRERALQDQLRCSQMDLDKSRCLIRNMQSQLQQQDKLHQDSIQDLKLANESIREQVRSIGSECQQMQQRLKQEAEVNRQQRQIIETFRKWKDAQVRADDVMRERFNRAEEHINMLLEENQTLAEDYRLLLRDHTVLESEMGRVKQAVNYSTSSTFGCPPGMERIEGGSDMARSLLRNMTDTSQRISDQCKTLITNANKMPQMNEKTLLARNTAGSGKQDSYNALRPTRSSNNLLLQ</sequence>
<proteinExistence type="predicted"/>
<reference evidence="3 4" key="1">
    <citation type="journal article" date="2007" name="Nature">
        <title>Evolution of genes and genomes on the Drosophila phylogeny.</title>
        <authorList>
            <consortium name="Drosophila 12 Genomes Consortium"/>
            <person name="Clark A.G."/>
            <person name="Eisen M.B."/>
            <person name="Smith D.R."/>
            <person name="Bergman C.M."/>
            <person name="Oliver B."/>
            <person name="Markow T.A."/>
            <person name="Kaufman T.C."/>
            <person name="Kellis M."/>
            <person name="Gelbart W."/>
            <person name="Iyer V.N."/>
            <person name="Pollard D.A."/>
            <person name="Sackton T.B."/>
            <person name="Larracuente A.M."/>
            <person name="Singh N.D."/>
            <person name="Abad J.P."/>
            <person name="Abt D.N."/>
            <person name="Adryan B."/>
            <person name="Aguade M."/>
            <person name="Akashi H."/>
            <person name="Anderson W.W."/>
            <person name="Aquadro C.F."/>
            <person name="Ardell D.H."/>
            <person name="Arguello R."/>
            <person name="Artieri C.G."/>
            <person name="Barbash D.A."/>
            <person name="Barker D."/>
            <person name="Barsanti P."/>
            <person name="Batterham P."/>
            <person name="Batzoglou S."/>
            <person name="Begun D."/>
            <person name="Bhutkar A."/>
            <person name="Blanco E."/>
            <person name="Bosak S.A."/>
            <person name="Bradley R.K."/>
            <person name="Brand A.D."/>
            <person name="Brent M.R."/>
            <person name="Brooks A.N."/>
            <person name="Brown R.H."/>
            <person name="Butlin R.K."/>
            <person name="Caggese C."/>
            <person name="Calvi B.R."/>
            <person name="Bernardo de Carvalho A."/>
            <person name="Caspi A."/>
            <person name="Castrezana S."/>
            <person name="Celniker S.E."/>
            <person name="Chang J.L."/>
            <person name="Chapple C."/>
            <person name="Chatterji S."/>
            <person name="Chinwalla A."/>
            <person name="Civetta A."/>
            <person name="Clifton S.W."/>
            <person name="Comeron J.M."/>
            <person name="Costello J.C."/>
            <person name="Coyne J.A."/>
            <person name="Daub J."/>
            <person name="David R.G."/>
            <person name="Delcher A.L."/>
            <person name="Delehaunty K."/>
            <person name="Do C.B."/>
            <person name="Ebling H."/>
            <person name="Edwards K."/>
            <person name="Eickbush T."/>
            <person name="Evans J.D."/>
            <person name="Filipski A."/>
            <person name="Findeiss S."/>
            <person name="Freyhult E."/>
            <person name="Fulton L."/>
            <person name="Fulton R."/>
            <person name="Garcia A.C."/>
            <person name="Gardiner A."/>
            <person name="Garfield D.A."/>
            <person name="Garvin B.E."/>
            <person name="Gibson G."/>
            <person name="Gilbert D."/>
            <person name="Gnerre S."/>
            <person name="Godfrey J."/>
            <person name="Good R."/>
            <person name="Gotea V."/>
            <person name="Gravely B."/>
            <person name="Greenberg A.J."/>
            <person name="Griffiths-Jones S."/>
            <person name="Gross S."/>
            <person name="Guigo R."/>
            <person name="Gustafson E.A."/>
            <person name="Haerty W."/>
            <person name="Hahn M.W."/>
            <person name="Halligan D.L."/>
            <person name="Halpern A.L."/>
            <person name="Halter G.M."/>
            <person name="Han M.V."/>
            <person name="Heger A."/>
            <person name="Hillier L."/>
            <person name="Hinrichs A.S."/>
            <person name="Holmes I."/>
            <person name="Hoskins R.A."/>
            <person name="Hubisz M.J."/>
            <person name="Hultmark D."/>
            <person name="Huntley M.A."/>
            <person name="Jaffe D.B."/>
            <person name="Jagadeeshan S."/>
            <person name="Jeck W.R."/>
            <person name="Johnson J."/>
            <person name="Jones C.D."/>
            <person name="Jordan W.C."/>
            <person name="Karpen G.H."/>
            <person name="Kataoka E."/>
            <person name="Keightley P.D."/>
            <person name="Kheradpour P."/>
            <person name="Kirkness E.F."/>
            <person name="Koerich L.B."/>
            <person name="Kristiansen K."/>
            <person name="Kudrna D."/>
            <person name="Kulathinal R.J."/>
            <person name="Kumar S."/>
            <person name="Kwok R."/>
            <person name="Lander E."/>
            <person name="Langley C.H."/>
            <person name="Lapoint R."/>
            <person name="Lazzaro B.P."/>
            <person name="Lee S.J."/>
            <person name="Levesque L."/>
            <person name="Li R."/>
            <person name="Lin C.F."/>
            <person name="Lin M.F."/>
            <person name="Lindblad-Toh K."/>
            <person name="Llopart A."/>
            <person name="Long M."/>
            <person name="Low L."/>
            <person name="Lozovsky E."/>
            <person name="Lu J."/>
            <person name="Luo M."/>
            <person name="Machado C.A."/>
            <person name="Makalowski W."/>
            <person name="Marzo M."/>
            <person name="Matsuda M."/>
            <person name="Matzkin L."/>
            <person name="McAllister B."/>
            <person name="McBride C.S."/>
            <person name="McKernan B."/>
            <person name="McKernan K."/>
            <person name="Mendez-Lago M."/>
            <person name="Minx P."/>
            <person name="Mollenhauer M.U."/>
            <person name="Montooth K."/>
            <person name="Mount S.M."/>
            <person name="Mu X."/>
            <person name="Myers E."/>
            <person name="Negre B."/>
            <person name="Newfeld S."/>
            <person name="Nielsen R."/>
            <person name="Noor M.A."/>
            <person name="O'Grady P."/>
            <person name="Pachter L."/>
            <person name="Papaceit M."/>
            <person name="Parisi M.J."/>
            <person name="Parisi M."/>
            <person name="Parts L."/>
            <person name="Pedersen J.S."/>
            <person name="Pesole G."/>
            <person name="Phillippy A.M."/>
            <person name="Ponting C.P."/>
            <person name="Pop M."/>
            <person name="Porcelli D."/>
            <person name="Powell J.R."/>
            <person name="Prohaska S."/>
            <person name="Pruitt K."/>
            <person name="Puig M."/>
            <person name="Quesneville H."/>
            <person name="Ram K.R."/>
            <person name="Rand D."/>
            <person name="Rasmussen M.D."/>
            <person name="Reed L.K."/>
            <person name="Reenan R."/>
            <person name="Reily A."/>
            <person name="Remington K.A."/>
            <person name="Rieger T.T."/>
            <person name="Ritchie M.G."/>
            <person name="Robin C."/>
            <person name="Rogers Y.H."/>
            <person name="Rohde C."/>
            <person name="Rozas J."/>
            <person name="Rubenfield M.J."/>
            <person name="Ruiz A."/>
            <person name="Russo S."/>
            <person name="Salzberg S.L."/>
            <person name="Sanchez-Gracia A."/>
            <person name="Saranga D.J."/>
            <person name="Sato H."/>
            <person name="Schaeffer S.W."/>
            <person name="Schatz M.C."/>
            <person name="Schlenke T."/>
            <person name="Schwartz R."/>
            <person name="Segarra C."/>
            <person name="Singh R.S."/>
            <person name="Sirot L."/>
            <person name="Sirota M."/>
            <person name="Sisneros N.B."/>
            <person name="Smith C.D."/>
            <person name="Smith T.F."/>
            <person name="Spieth J."/>
            <person name="Stage D.E."/>
            <person name="Stark A."/>
            <person name="Stephan W."/>
            <person name="Strausberg R.L."/>
            <person name="Strempel S."/>
            <person name="Sturgill D."/>
            <person name="Sutton G."/>
            <person name="Sutton G.G."/>
            <person name="Tao W."/>
            <person name="Teichmann S."/>
            <person name="Tobari Y.N."/>
            <person name="Tomimura Y."/>
            <person name="Tsolas J.M."/>
            <person name="Valente V.L."/>
            <person name="Venter E."/>
            <person name="Venter J.C."/>
            <person name="Vicario S."/>
            <person name="Vieira F.G."/>
            <person name="Vilella A.J."/>
            <person name="Villasante A."/>
            <person name="Walenz B."/>
            <person name="Wang J."/>
            <person name="Wasserman M."/>
            <person name="Watts T."/>
            <person name="Wilson D."/>
            <person name="Wilson R.K."/>
            <person name="Wing R.A."/>
            <person name="Wolfner M.F."/>
            <person name="Wong A."/>
            <person name="Wong G.K."/>
            <person name="Wu C.I."/>
            <person name="Wu G."/>
            <person name="Yamamoto D."/>
            <person name="Yang H.P."/>
            <person name="Yang S.P."/>
            <person name="Yorke J.A."/>
            <person name="Yoshida K."/>
            <person name="Zdobnov E."/>
            <person name="Zhang P."/>
            <person name="Zhang Y."/>
            <person name="Zimin A.V."/>
            <person name="Baldwin J."/>
            <person name="Abdouelleil A."/>
            <person name="Abdulkadir J."/>
            <person name="Abebe A."/>
            <person name="Abera B."/>
            <person name="Abreu J."/>
            <person name="Acer S.C."/>
            <person name="Aftuck L."/>
            <person name="Alexander A."/>
            <person name="An P."/>
            <person name="Anderson E."/>
            <person name="Anderson S."/>
            <person name="Arachi H."/>
            <person name="Azer M."/>
            <person name="Bachantsang P."/>
            <person name="Barry A."/>
            <person name="Bayul T."/>
            <person name="Berlin A."/>
            <person name="Bessette D."/>
            <person name="Bloom T."/>
            <person name="Blye J."/>
            <person name="Boguslavskiy L."/>
            <person name="Bonnet C."/>
            <person name="Boukhgalter B."/>
            <person name="Bourzgui I."/>
            <person name="Brown A."/>
            <person name="Cahill P."/>
            <person name="Channer S."/>
            <person name="Cheshatsang Y."/>
            <person name="Chuda L."/>
            <person name="Citroen M."/>
            <person name="Collymore A."/>
            <person name="Cooke P."/>
            <person name="Costello M."/>
            <person name="D'Aco K."/>
            <person name="Daza R."/>
            <person name="De Haan G."/>
            <person name="DeGray S."/>
            <person name="DeMaso C."/>
            <person name="Dhargay N."/>
            <person name="Dooley K."/>
            <person name="Dooley E."/>
            <person name="Doricent M."/>
            <person name="Dorje P."/>
            <person name="Dorjee K."/>
            <person name="Dupes A."/>
            <person name="Elong R."/>
            <person name="Falk J."/>
            <person name="Farina A."/>
            <person name="Faro S."/>
            <person name="Ferguson D."/>
            <person name="Fisher S."/>
            <person name="Foley C.D."/>
            <person name="Franke A."/>
            <person name="Friedrich D."/>
            <person name="Gadbois L."/>
            <person name="Gearin G."/>
            <person name="Gearin C.R."/>
            <person name="Giannoukos G."/>
            <person name="Goode T."/>
            <person name="Graham J."/>
            <person name="Grandbois E."/>
            <person name="Grewal S."/>
            <person name="Gyaltsen K."/>
            <person name="Hafez N."/>
            <person name="Hagos B."/>
            <person name="Hall J."/>
            <person name="Henson C."/>
            <person name="Hollinger A."/>
            <person name="Honan T."/>
            <person name="Huard M.D."/>
            <person name="Hughes L."/>
            <person name="Hurhula B."/>
            <person name="Husby M.E."/>
            <person name="Kamat A."/>
            <person name="Kanga B."/>
            <person name="Kashin S."/>
            <person name="Khazanovich D."/>
            <person name="Kisner P."/>
            <person name="Lance K."/>
            <person name="Lara M."/>
            <person name="Lee W."/>
            <person name="Lennon N."/>
            <person name="Letendre F."/>
            <person name="LeVine R."/>
            <person name="Lipovsky A."/>
            <person name="Liu X."/>
            <person name="Liu J."/>
            <person name="Liu S."/>
            <person name="Lokyitsang T."/>
            <person name="Lokyitsang Y."/>
            <person name="Lubonja R."/>
            <person name="Lui A."/>
            <person name="MacDonald P."/>
            <person name="Magnisalis V."/>
            <person name="Maru K."/>
            <person name="Matthews C."/>
            <person name="McCusker W."/>
            <person name="McDonough S."/>
            <person name="Mehta T."/>
            <person name="Meldrim J."/>
            <person name="Meneus L."/>
            <person name="Mihai O."/>
            <person name="Mihalev A."/>
            <person name="Mihova T."/>
            <person name="Mittelman R."/>
            <person name="Mlenga V."/>
            <person name="Montmayeur A."/>
            <person name="Mulrain L."/>
            <person name="Navidi A."/>
            <person name="Naylor J."/>
            <person name="Negash T."/>
            <person name="Nguyen T."/>
            <person name="Nguyen N."/>
            <person name="Nicol R."/>
            <person name="Norbu C."/>
            <person name="Norbu N."/>
            <person name="Novod N."/>
            <person name="O'Neill B."/>
            <person name="Osman S."/>
            <person name="Markiewicz E."/>
            <person name="Oyono O.L."/>
            <person name="Patti C."/>
            <person name="Phunkhang P."/>
            <person name="Pierre F."/>
            <person name="Priest M."/>
            <person name="Raghuraman S."/>
            <person name="Rege F."/>
            <person name="Reyes R."/>
            <person name="Rise C."/>
            <person name="Rogov P."/>
            <person name="Ross K."/>
            <person name="Ryan E."/>
            <person name="Settipalli S."/>
            <person name="Shea T."/>
            <person name="Sherpa N."/>
            <person name="Shi L."/>
            <person name="Shih D."/>
            <person name="Sparrow T."/>
            <person name="Spaulding J."/>
            <person name="Stalker J."/>
            <person name="Stange-Thomann N."/>
            <person name="Stavropoulos S."/>
            <person name="Stone C."/>
            <person name="Strader C."/>
            <person name="Tesfaye S."/>
            <person name="Thomson T."/>
            <person name="Thoulutsang Y."/>
            <person name="Thoulutsang D."/>
            <person name="Topham K."/>
            <person name="Topping I."/>
            <person name="Tsamla T."/>
            <person name="Vassiliev H."/>
            <person name="Vo A."/>
            <person name="Wangchuk T."/>
            <person name="Wangdi T."/>
            <person name="Weiand M."/>
            <person name="Wilkinson J."/>
            <person name="Wilson A."/>
            <person name="Yadav S."/>
            <person name="Young G."/>
            <person name="Yu Q."/>
            <person name="Zembek L."/>
            <person name="Zhong D."/>
            <person name="Zimmer A."/>
            <person name="Zwirko Z."/>
            <person name="Jaffe D.B."/>
            <person name="Alvarez P."/>
            <person name="Brockman W."/>
            <person name="Butler J."/>
            <person name="Chin C."/>
            <person name="Gnerre S."/>
            <person name="Grabherr M."/>
            <person name="Kleber M."/>
            <person name="Mauceli E."/>
            <person name="MacCallum I."/>
        </authorList>
    </citation>
    <scope>NUCLEOTIDE SEQUENCE [LARGE SCALE GENOMIC DNA]</scope>
    <source>
        <strain evidence="4">Tucson 14024-0371.13</strain>
    </source>
</reference>
<name>B3MK61_DROAN</name>
<feature type="region of interest" description="Disordered" evidence="2">
    <location>
        <begin position="896"/>
        <end position="920"/>
    </location>
</feature>
<dbReference type="InterPro" id="IPR031843">
    <property type="entry name" value="Yuri_gagarin"/>
</dbReference>
<keyword evidence="1" id="KW-0175">Coiled coil</keyword>
<dbReference type="GO" id="GO:0005635">
    <property type="term" value="C:nuclear envelope"/>
    <property type="evidence" value="ECO:0007669"/>
    <property type="project" value="EnsemblMetazoa"/>
</dbReference>
<evidence type="ECO:0000256" key="2">
    <source>
        <dbReference type="SAM" id="MobiDB-lite"/>
    </source>
</evidence>
<dbReference type="InParanoid" id="B3MK61"/>
<accession>B3MK61</accession>
<evidence type="ECO:0000256" key="1">
    <source>
        <dbReference type="SAM" id="Coils"/>
    </source>
</evidence>
<gene>
    <name evidence="3" type="primary">Dana\GF14532</name>
    <name evidence="3" type="synonym">dana_GLEANR_15294</name>
    <name evidence="3" type="ORF">GF14532</name>
</gene>
<dbReference type="GeneID" id="6497355"/>
<dbReference type="Proteomes" id="UP000007801">
    <property type="component" value="Unassembled WGS sequence"/>
</dbReference>
<dbReference type="KEGG" id="dan:6497355"/>
<feature type="region of interest" description="Disordered" evidence="2">
    <location>
        <begin position="305"/>
        <end position="334"/>
    </location>
</feature>
<dbReference type="HOGENOM" id="CLU_324471_0_0_1"/>
<dbReference type="GO" id="GO:0007291">
    <property type="term" value="P:sperm individualization"/>
    <property type="evidence" value="ECO:0007669"/>
    <property type="project" value="EnsemblMetazoa"/>
</dbReference>
<evidence type="ECO:0000313" key="3">
    <source>
        <dbReference type="EMBL" id="EDV31479.2"/>
    </source>
</evidence>
<dbReference type="eggNOG" id="ENOG502T91D">
    <property type="taxonomic scope" value="Eukaryota"/>
</dbReference>
<dbReference type="FunCoup" id="B3MK61">
    <property type="interactions" value="5"/>
</dbReference>
<dbReference type="GO" id="GO:0070865">
    <property type="term" value="C:investment cone"/>
    <property type="evidence" value="ECO:0007669"/>
    <property type="project" value="EnsemblMetazoa"/>
</dbReference>
<feature type="coiled-coil region" evidence="1">
    <location>
        <begin position="631"/>
        <end position="679"/>
    </location>
</feature>
<evidence type="ECO:0000313" key="4">
    <source>
        <dbReference type="Proteomes" id="UP000007801"/>
    </source>
</evidence>
<dbReference type="OrthoDB" id="6350415at2759"/>
<protein>
    <submittedName>
        <fullName evidence="3">Uncharacterized protein, isoform C</fullName>
    </submittedName>
</protein>
<dbReference type="GO" id="GO:0032053">
    <property type="term" value="P:ciliary basal body organization"/>
    <property type="evidence" value="ECO:0007669"/>
    <property type="project" value="EnsemblMetazoa"/>
</dbReference>
<dbReference type="GO" id="GO:0005737">
    <property type="term" value="C:cytoplasm"/>
    <property type="evidence" value="ECO:0007669"/>
    <property type="project" value="EnsemblMetazoa"/>
</dbReference>
<keyword evidence="4" id="KW-1185">Reference proteome</keyword>
<organism evidence="3 4">
    <name type="scientific">Drosophila ananassae</name>
    <name type="common">Fruit fly</name>
    <dbReference type="NCBI Taxonomy" id="7217"/>
    <lineage>
        <taxon>Eukaryota</taxon>
        <taxon>Metazoa</taxon>
        <taxon>Ecdysozoa</taxon>
        <taxon>Arthropoda</taxon>
        <taxon>Hexapoda</taxon>
        <taxon>Insecta</taxon>
        <taxon>Pterygota</taxon>
        <taxon>Neoptera</taxon>
        <taxon>Endopterygota</taxon>
        <taxon>Diptera</taxon>
        <taxon>Brachycera</taxon>
        <taxon>Muscomorpha</taxon>
        <taxon>Ephydroidea</taxon>
        <taxon>Drosophilidae</taxon>
        <taxon>Drosophila</taxon>
        <taxon>Sophophora</taxon>
    </lineage>
</organism>
<dbReference type="EMBL" id="CH902620">
    <property type="protein sequence ID" value="EDV31479.2"/>
    <property type="molecule type" value="Genomic_DNA"/>
</dbReference>
<dbReference type="Pfam" id="PF15934">
    <property type="entry name" value="Yuri_gagarin"/>
    <property type="match status" value="1"/>
</dbReference>
<feature type="coiled-coil region" evidence="1">
    <location>
        <begin position="242"/>
        <end position="304"/>
    </location>
</feature>
<dbReference type="AlphaFoldDB" id="B3MK61"/>
<dbReference type="GO" id="GO:0042332">
    <property type="term" value="P:gravitaxis"/>
    <property type="evidence" value="ECO:0007669"/>
    <property type="project" value="EnsemblMetazoa"/>
</dbReference>